<dbReference type="STRING" id="1609559.TQ32_08825"/>
<evidence type="ECO:0000256" key="1">
    <source>
        <dbReference type="SAM" id="Phobius"/>
    </source>
</evidence>
<gene>
    <name evidence="2" type="ORF">TQ32_08825</name>
</gene>
<reference evidence="2 3" key="2">
    <citation type="journal article" date="2016" name="Int. J. Syst. Evol. Microbiol.">
        <title>Pyrococcus kukulkanii sp. nov., a hyperthermophilic, piezophilic archaeon isolated from a deep-sea hydrothermal vent.</title>
        <authorList>
            <person name="Callac N."/>
            <person name="Oger P."/>
            <person name="Lesongeur F."/>
            <person name="Rattray J.E."/>
            <person name="Vannier P."/>
            <person name="Michoud G."/>
            <person name="Beauverger M."/>
            <person name="Gayet N."/>
            <person name="Rouxel O."/>
            <person name="Jebbar M."/>
            <person name="Godfroy A."/>
        </authorList>
    </citation>
    <scope>NUCLEOTIDE SEQUENCE [LARGE SCALE GENOMIC DNA]</scope>
    <source>
        <strain evidence="2 3">NCB100</strain>
    </source>
</reference>
<dbReference type="PATRIC" id="fig|1609559.3.peg.1836"/>
<proteinExistence type="predicted"/>
<reference evidence="3" key="1">
    <citation type="submission" date="2015-02" db="EMBL/GenBank/DDBJ databases">
        <title>Pyrococcus kukulkanii sp. nov., a novel hyperthermophilic archaeon isolated from a deep-sea hydrothermal vent at the Guaymas Basin.</title>
        <authorList>
            <person name="Oger P.M."/>
            <person name="Callac N."/>
            <person name="Jebbar M."/>
            <person name="Godfroy A."/>
        </authorList>
    </citation>
    <scope>NUCLEOTIDE SEQUENCE [LARGE SCALE GENOMIC DNA]</scope>
    <source>
        <strain evidence="3">NCB100</strain>
    </source>
</reference>
<keyword evidence="1" id="KW-0812">Transmembrane</keyword>
<dbReference type="EMBL" id="CP010835">
    <property type="protein sequence ID" value="AMM54570.1"/>
    <property type="molecule type" value="Genomic_DNA"/>
</dbReference>
<sequence>MKANKYIAFLIIIVLFGVVLYINSHPKKMEVPPKYLILSKYEGFVVGYVNDSFRIDVYTISNRRINGVISASVNNLPDCISFVDYSLAPTLYFQDDSLHELTLSLYLKPNRAGKCLINNSTLSLKINNRSFVAPLGRIEVIAYEKKCKPQLAITKYISGSIGPKDAPIYLNYTLNNQLNVPVEISKVIFNLPGIKIVDTNVPLKIDPNSSSTLYIKTVNTTKMSSLYVIQPGIEIIQNTNTCIIPLEPFYYATIPPKDELVKMLSQQ</sequence>
<protein>
    <submittedName>
        <fullName evidence="2">Uncharacterized protein</fullName>
    </submittedName>
</protein>
<accession>A0A127BB53</accession>
<dbReference type="RefSeq" id="WP_068323627.1">
    <property type="nucleotide sequence ID" value="NZ_CP010835.1"/>
</dbReference>
<dbReference type="KEGG" id="pyc:TQ32_08825"/>
<dbReference type="Proteomes" id="UP000070587">
    <property type="component" value="Chromosome"/>
</dbReference>
<keyword evidence="1" id="KW-1133">Transmembrane helix</keyword>
<evidence type="ECO:0000313" key="2">
    <source>
        <dbReference type="EMBL" id="AMM54570.1"/>
    </source>
</evidence>
<feature type="transmembrane region" description="Helical" evidence="1">
    <location>
        <begin position="6"/>
        <end position="24"/>
    </location>
</feature>
<evidence type="ECO:0000313" key="3">
    <source>
        <dbReference type="Proteomes" id="UP000070587"/>
    </source>
</evidence>
<dbReference type="AlphaFoldDB" id="A0A127BB53"/>
<dbReference type="GeneID" id="28491937"/>
<keyword evidence="1" id="KW-0472">Membrane</keyword>
<name>A0A127BB53_9EURY</name>
<organism evidence="2 3">
    <name type="scientific">Pyrococcus kukulkanii</name>
    <dbReference type="NCBI Taxonomy" id="1609559"/>
    <lineage>
        <taxon>Archaea</taxon>
        <taxon>Methanobacteriati</taxon>
        <taxon>Methanobacteriota</taxon>
        <taxon>Thermococci</taxon>
        <taxon>Thermococcales</taxon>
        <taxon>Thermococcaceae</taxon>
        <taxon>Pyrococcus</taxon>
    </lineage>
</organism>